<gene>
    <name evidence="13" type="ORF">ACFOEK_00590</name>
</gene>
<sequence>MSEFTMSDSTRAHNCEIEISVQEADFDLGALSQRWTDGDVTNGAQVMFVGRVREFTQASQQSMTLEHYPGMTEKSLQKTADIAASRWRINKALIIHRVGELKPADQIVLVMVLSGHREDAFNAAWFIMDHLKTTAPFWKKESADGEGQWVDAKDSDDQALEKWDES</sequence>
<evidence type="ECO:0000256" key="8">
    <source>
        <dbReference type="ARBA" id="ARBA00030407"/>
    </source>
</evidence>
<name>A0ABV7HAV1_9GAMM</name>
<dbReference type="Pfam" id="PF02391">
    <property type="entry name" value="MoaE"/>
    <property type="match status" value="1"/>
</dbReference>
<accession>A0ABV7HAV1</accession>
<feature type="compositionally biased region" description="Basic and acidic residues" evidence="12">
    <location>
        <begin position="151"/>
        <end position="166"/>
    </location>
</feature>
<evidence type="ECO:0000256" key="2">
    <source>
        <dbReference type="ARBA" id="ARBA00005426"/>
    </source>
</evidence>
<comment type="subunit">
    <text evidence="6">Heterotetramer of 2 MoaD subunits and 2 MoaE subunits. Also stable as homodimer. The enzyme changes between these two forms during catalysis.</text>
</comment>
<evidence type="ECO:0000256" key="3">
    <source>
        <dbReference type="ARBA" id="ARBA00011950"/>
    </source>
</evidence>
<comment type="caution">
    <text evidence="13">The sequence shown here is derived from an EMBL/GenBank/DDBJ whole genome shotgun (WGS) entry which is preliminary data.</text>
</comment>
<evidence type="ECO:0000256" key="4">
    <source>
        <dbReference type="ARBA" id="ARBA00013858"/>
    </source>
</evidence>
<dbReference type="InterPro" id="IPR036563">
    <property type="entry name" value="MoaE_sf"/>
</dbReference>
<evidence type="ECO:0000256" key="6">
    <source>
        <dbReference type="ARBA" id="ARBA00026066"/>
    </source>
</evidence>
<dbReference type="EC" id="2.8.1.12" evidence="3"/>
<protein>
    <recommendedName>
        <fullName evidence="4">Molybdopterin synthase catalytic subunit</fullName>
        <ecNumber evidence="3">2.8.1.12</ecNumber>
    </recommendedName>
    <alternativeName>
        <fullName evidence="9">MPT synthase subunit 2</fullName>
    </alternativeName>
    <alternativeName>
        <fullName evidence="7">Molybdenum cofactor biosynthesis protein E</fullName>
    </alternativeName>
    <alternativeName>
        <fullName evidence="8">Molybdopterin-converting factor large subunit</fullName>
    </alternativeName>
    <alternativeName>
        <fullName evidence="10">Molybdopterin-converting factor subunit 2</fullName>
    </alternativeName>
</protein>
<evidence type="ECO:0000256" key="1">
    <source>
        <dbReference type="ARBA" id="ARBA00005046"/>
    </source>
</evidence>
<dbReference type="PANTHER" id="PTHR23404">
    <property type="entry name" value="MOLYBDOPTERIN SYNTHASE RELATED"/>
    <property type="match status" value="1"/>
</dbReference>
<organism evidence="13 14">
    <name type="scientific">Litoribrevibacter euphylliae</name>
    <dbReference type="NCBI Taxonomy" id="1834034"/>
    <lineage>
        <taxon>Bacteria</taxon>
        <taxon>Pseudomonadati</taxon>
        <taxon>Pseudomonadota</taxon>
        <taxon>Gammaproteobacteria</taxon>
        <taxon>Oceanospirillales</taxon>
        <taxon>Oceanospirillaceae</taxon>
        <taxon>Litoribrevibacter</taxon>
    </lineage>
</organism>
<keyword evidence="5" id="KW-0501">Molybdenum cofactor biosynthesis</keyword>
<evidence type="ECO:0000256" key="10">
    <source>
        <dbReference type="ARBA" id="ARBA00032474"/>
    </source>
</evidence>
<proteinExistence type="inferred from homology"/>
<dbReference type="Proteomes" id="UP001595476">
    <property type="component" value="Unassembled WGS sequence"/>
</dbReference>
<dbReference type="SUPFAM" id="SSF54690">
    <property type="entry name" value="Molybdopterin synthase subunit MoaE"/>
    <property type="match status" value="1"/>
</dbReference>
<comment type="catalytic activity">
    <reaction evidence="11">
        <text>2 [molybdopterin-synthase sulfur-carrier protein]-C-terminal-Gly-aminoethanethioate + cyclic pyranopterin phosphate + H2O = molybdopterin + 2 [molybdopterin-synthase sulfur-carrier protein]-C-terminal Gly-Gly + 2 H(+)</text>
        <dbReference type="Rhea" id="RHEA:26333"/>
        <dbReference type="Rhea" id="RHEA-COMP:12202"/>
        <dbReference type="Rhea" id="RHEA-COMP:19907"/>
        <dbReference type="ChEBI" id="CHEBI:15377"/>
        <dbReference type="ChEBI" id="CHEBI:15378"/>
        <dbReference type="ChEBI" id="CHEBI:58698"/>
        <dbReference type="ChEBI" id="CHEBI:59648"/>
        <dbReference type="ChEBI" id="CHEBI:90778"/>
        <dbReference type="ChEBI" id="CHEBI:232372"/>
        <dbReference type="EC" id="2.8.1.12"/>
    </reaction>
</comment>
<evidence type="ECO:0000256" key="5">
    <source>
        <dbReference type="ARBA" id="ARBA00023150"/>
    </source>
</evidence>
<comment type="pathway">
    <text evidence="1">Cofactor biosynthesis; molybdopterin biosynthesis.</text>
</comment>
<keyword evidence="14" id="KW-1185">Reference proteome</keyword>
<evidence type="ECO:0000313" key="14">
    <source>
        <dbReference type="Proteomes" id="UP001595476"/>
    </source>
</evidence>
<reference evidence="14" key="1">
    <citation type="journal article" date="2019" name="Int. J. Syst. Evol. Microbiol.">
        <title>The Global Catalogue of Microorganisms (GCM) 10K type strain sequencing project: providing services to taxonomists for standard genome sequencing and annotation.</title>
        <authorList>
            <consortium name="The Broad Institute Genomics Platform"/>
            <consortium name="The Broad Institute Genome Sequencing Center for Infectious Disease"/>
            <person name="Wu L."/>
            <person name="Ma J."/>
        </authorList>
    </citation>
    <scope>NUCLEOTIDE SEQUENCE [LARGE SCALE GENOMIC DNA]</scope>
    <source>
        <strain evidence="14">KCTC 52438</strain>
    </source>
</reference>
<evidence type="ECO:0000313" key="13">
    <source>
        <dbReference type="EMBL" id="MFC3149515.1"/>
    </source>
</evidence>
<evidence type="ECO:0000256" key="9">
    <source>
        <dbReference type="ARBA" id="ARBA00030781"/>
    </source>
</evidence>
<comment type="similarity">
    <text evidence="2">Belongs to the MoaE family.</text>
</comment>
<evidence type="ECO:0000256" key="11">
    <source>
        <dbReference type="ARBA" id="ARBA00049878"/>
    </source>
</evidence>
<dbReference type="InterPro" id="IPR003448">
    <property type="entry name" value="Mopterin_biosynth_MoaE"/>
</dbReference>
<feature type="region of interest" description="Disordered" evidence="12">
    <location>
        <begin position="143"/>
        <end position="166"/>
    </location>
</feature>
<dbReference type="Gene3D" id="3.90.1170.40">
    <property type="entry name" value="Molybdopterin biosynthesis MoaE subunit"/>
    <property type="match status" value="1"/>
</dbReference>
<evidence type="ECO:0000256" key="12">
    <source>
        <dbReference type="SAM" id="MobiDB-lite"/>
    </source>
</evidence>
<dbReference type="RefSeq" id="WP_386714590.1">
    <property type="nucleotide sequence ID" value="NZ_JBHRSZ010000001.1"/>
</dbReference>
<evidence type="ECO:0000256" key="7">
    <source>
        <dbReference type="ARBA" id="ARBA00029745"/>
    </source>
</evidence>
<dbReference type="EMBL" id="JBHRSZ010000001">
    <property type="protein sequence ID" value="MFC3149515.1"/>
    <property type="molecule type" value="Genomic_DNA"/>
</dbReference>
<dbReference type="CDD" id="cd00756">
    <property type="entry name" value="MoaE"/>
    <property type="match status" value="1"/>
</dbReference>